<evidence type="ECO:0000256" key="1">
    <source>
        <dbReference type="ARBA" id="ARBA00022598"/>
    </source>
</evidence>
<proteinExistence type="inferred from homology"/>
<dbReference type="PIRSF" id="PIRSF012535">
    <property type="entry name" value="UCP012535"/>
    <property type="match status" value="1"/>
</dbReference>
<dbReference type="EMBL" id="FORQ01000002">
    <property type="protein sequence ID" value="SFI94000.1"/>
    <property type="molecule type" value="Genomic_DNA"/>
</dbReference>
<dbReference type="NCBIfam" id="TIGR03998">
    <property type="entry name" value="thiol_BshC"/>
    <property type="match status" value="1"/>
</dbReference>
<keyword evidence="6" id="KW-1185">Reference proteome</keyword>
<dbReference type="RefSeq" id="WP_089819931.1">
    <property type="nucleotide sequence ID" value="NZ_FORQ01000002.1"/>
</dbReference>
<dbReference type="Proteomes" id="UP000242560">
    <property type="component" value="Unassembled WGS sequence"/>
</dbReference>
<sequence>MKKVAHIPFLEIDSIPVLIKDFLTQKIPDFEGKFFNFENIGKQIALKSENFPAKNRQILSDVFTVQYSDFTLTEKQQENLGLLAAKNTFTVTTGHQLNLFTGPAFFIYKILQTIKTAEVLKAKFPASNFIPIFWMASEDHDFDEINHFKTTKNYYEIGGKSGGAVGRIKIEDTFFISQFEEEFKDSVFGTELILLLKKAYKKGNTLSEATRIIVQEIFSEYGLLALDGDNADLKSLMKPVFKEELVKQDLNKNSAQIVAFLSEKYGKVQVNPRDINLFYLSETRDRIAFENGKFEMVDQNRSFSEEEILNELENHPERFSPNALMRPVYQETVLPNLAYIGGNAEIMYWLELKDYFAEISLPFPVLIPRNSMLMLEEKTLAKIEKFGLTTADFFKNFAVVTKNILLSGNEILPFLEQQEEVLKNHFNDLKKRAALTEKTFGNLVEAEETRQLKSFGRMKKRLLRAEKIKQSEKMERLENLFSTIHPGNTWQERVYNFSVFYADFGREWLKLSYDEMDVEKSELIIFTI</sequence>
<feature type="domain" description="Bacillithiol biosynthesis BshC C-terminal coiled-coil" evidence="4">
    <location>
        <begin position="373"/>
        <end position="525"/>
    </location>
</feature>
<reference evidence="6" key="1">
    <citation type="submission" date="2016-10" db="EMBL/GenBank/DDBJ databases">
        <authorList>
            <person name="Varghese N."/>
            <person name="Submissions S."/>
        </authorList>
    </citation>
    <scope>NUCLEOTIDE SEQUENCE [LARGE SCALE GENOMIC DNA]</scope>
    <source>
        <strain evidence="6">DSM 22251</strain>
    </source>
</reference>
<comment type="similarity">
    <text evidence="2">Belongs to the BshC family.</text>
</comment>
<evidence type="ECO:0000259" key="3">
    <source>
        <dbReference type="Pfam" id="PF10079"/>
    </source>
</evidence>
<evidence type="ECO:0000313" key="5">
    <source>
        <dbReference type="EMBL" id="SFI94000.1"/>
    </source>
</evidence>
<accession>A0A1I3MAZ5</accession>
<dbReference type="EC" id="6.-.-.-" evidence="2"/>
<feature type="domain" description="Bacillithiol biosynthesis BshC N-terminal Rossmann-like" evidence="3">
    <location>
        <begin position="30"/>
        <end position="370"/>
    </location>
</feature>
<keyword evidence="1 2" id="KW-0436">Ligase</keyword>
<organism evidence="5 6">
    <name type="scientific">Kaistella treverensis</name>
    <dbReference type="NCBI Taxonomy" id="631455"/>
    <lineage>
        <taxon>Bacteria</taxon>
        <taxon>Pseudomonadati</taxon>
        <taxon>Bacteroidota</taxon>
        <taxon>Flavobacteriia</taxon>
        <taxon>Flavobacteriales</taxon>
        <taxon>Weeksellaceae</taxon>
        <taxon>Chryseobacterium group</taxon>
        <taxon>Kaistella</taxon>
    </lineage>
</organism>
<dbReference type="InterPro" id="IPR055399">
    <property type="entry name" value="CC_BshC"/>
</dbReference>
<name>A0A1I3MAZ5_9FLAO</name>
<dbReference type="GO" id="GO:0016874">
    <property type="term" value="F:ligase activity"/>
    <property type="evidence" value="ECO:0007669"/>
    <property type="project" value="UniProtKB-UniRule"/>
</dbReference>
<gene>
    <name evidence="2" type="primary">bshC</name>
    <name evidence="5" type="ORF">SAMN05421638_1630</name>
</gene>
<evidence type="ECO:0000313" key="6">
    <source>
        <dbReference type="Proteomes" id="UP000242560"/>
    </source>
</evidence>
<dbReference type="InterPro" id="IPR055398">
    <property type="entry name" value="Rossmann-like_BshC"/>
</dbReference>
<dbReference type="HAMAP" id="MF_01867">
    <property type="entry name" value="BshC"/>
    <property type="match status" value="1"/>
</dbReference>
<evidence type="ECO:0000256" key="2">
    <source>
        <dbReference type="HAMAP-Rule" id="MF_01867"/>
    </source>
</evidence>
<dbReference type="InterPro" id="IPR011199">
    <property type="entry name" value="Bacillithiol_biosynth_BshC"/>
</dbReference>
<evidence type="ECO:0000259" key="4">
    <source>
        <dbReference type="Pfam" id="PF24850"/>
    </source>
</evidence>
<dbReference type="Pfam" id="PF10079">
    <property type="entry name" value="Rossmann-like_BshC"/>
    <property type="match status" value="1"/>
</dbReference>
<protein>
    <recommendedName>
        <fullName evidence="2">Putative cysteine ligase BshC</fullName>
        <ecNumber evidence="2">6.-.-.-</ecNumber>
    </recommendedName>
</protein>
<dbReference type="AlphaFoldDB" id="A0A1I3MAZ5"/>
<dbReference type="Pfam" id="PF24850">
    <property type="entry name" value="CC_BshC"/>
    <property type="match status" value="1"/>
</dbReference>